<evidence type="ECO:0000313" key="1">
    <source>
        <dbReference type="EMBL" id="SPO42664.1"/>
    </source>
</evidence>
<reference evidence="1" key="1">
    <citation type="submission" date="2018-03" db="EMBL/GenBank/DDBJ databases">
        <authorList>
            <person name="Guldener U."/>
        </authorList>
    </citation>
    <scope>NUCLEOTIDE SEQUENCE [LARGE SCALE GENOMIC DNA]</scope>
    <source>
        <strain evidence="1">ATCC34888</strain>
    </source>
</reference>
<comment type="caution">
    <text evidence="1">The sequence shown here is derived from an EMBL/GenBank/DDBJ whole genome shotgun (WGS) entry which is preliminary data.</text>
</comment>
<keyword evidence="2" id="KW-1185">Reference proteome</keyword>
<dbReference type="Proteomes" id="UP000325008">
    <property type="component" value="Unassembled WGS sequence"/>
</dbReference>
<evidence type="ECO:0000313" key="2">
    <source>
        <dbReference type="Proteomes" id="UP000325008"/>
    </source>
</evidence>
<organism evidence="1 2">
    <name type="scientific">Pseudozyma antarctica</name>
    <name type="common">Yeast</name>
    <name type="synonym">Candida antarctica</name>
    <dbReference type="NCBI Taxonomy" id="84753"/>
    <lineage>
        <taxon>Eukaryota</taxon>
        <taxon>Fungi</taxon>
        <taxon>Dikarya</taxon>
        <taxon>Basidiomycota</taxon>
        <taxon>Ustilaginomycotina</taxon>
        <taxon>Ustilaginomycetes</taxon>
        <taxon>Ustilaginales</taxon>
        <taxon>Ustilaginaceae</taxon>
        <taxon>Moesziomyces</taxon>
    </lineage>
</organism>
<protein>
    <submittedName>
        <fullName evidence="1">Uncharacterized protein</fullName>
    </submittedName>
</protein>
<sequence>MGSQSRTAPLVGGRVFKLRMETMGHSYPRTSLRIGALARTMARQWHAGSASEHRIRTRPITVHCGSASSDAGHTIEARSQQSTITRAEHRRFIRVGAIALPPHLSTSRGAFFASARIAEIAFRLPCGRAASPTQRLEAQRLGKQRLIGIRHVGLGLPVQQANRS</sequence>
<proteinExistence type="predicted"/>
<gene>
    <name evidence="1" type="ORF">PSANT_00347</name>
</gene>
<dbReference type="RefSeq" id="XP_014659432.1">
    <property type="nucleotide sequence ID" value="XM_014803946.1"/>
</dbReference>
<dbReference type="AlphaFoldDB" id="A0A5C3FE09"/>
<accession>A0A5C3FE09</accession>
<dbReference type="EMBL" id="OOIQ01000001">
    <property type="protein sequence ID" value="SPO42664.1"/>
    <property type="molecule type" value="Genomic_DNA"/>
</dbReference>
<name>A0A5C3FE09_PSEA2</name>